<reference evidence="5" key="3">
    <citation type="submission" date="2025-09" db="UniProtKB">
        <authorList>
            <consortium name="Ensembl"/>
        </authorList>
    </citation>
    <scope>IDENTIFICATION</scope>
</reference>
<dbReference type="Gene3D" id="2.60.40.10">
    <property type="entry name" value="Immunoglobulins"/>
    <property type="match status" value="1"/>
</dbReference>
<dbReference type="Proteomes" id="UP000028760">
    <property type="component" value="Unassembled WGS sequence"/>
</dbReference>
<organism evidence="5 6">
    <name type="scientific">Poecilia formosa</name>
    <name type="common">Amazon molly</name>
    <name type="synonym">Limia formosa</name>
    <dbReference type="NCBI Taxonomy" id="48698"/>
    <lineage>
        <taxon>Eukaryota</taxon>
        <taxon>Metazoa</taxon>
        <taxon>Chordata</taxon>
        <taxon>Craniata</taxon>
        <taxon>Vertebrata</taxon>
        <taxon>Euteleostomi</taxon>
        <taxon>Actinopterygii</taxon>
        <taxon>Neopterygii</taxon>
        <taxon>Teleostei</taxon>
        <taxon>Neoteleostei</taxon>
        <taxon>Acanthomorphata</taxon>
        <taxon>Ovalentaria</taxon>
        <taxon>Atherinomorphae</taxon>
        <taxon>Cyprinodontiformes</taxon>
        <taxon>Poeciliidae</taxon>
        <taxon>Poeciliinae</taxon>
        <taxon>Poecilia</taxon>
    </lineage>
</organism>
<feature type="transmembrane region" description="Helical" evidence="2">
    <location>
        <begin position="164"/>
        <end position="188"/>
    </location>
</feature>
<sequence length="233" mass="26819">MNQLHVALVICFGVTLWSHFSISTSEVQMTARPGENILLYCDCKQSSGVYIVWYKNSSHEDTPTLVLNIKTDLETEKKFPHFKFLKNFTFNSYDLLIVQANNADEGLYYCGTEESKVEQYKNKTMVQKTIYQYGNITTKITLDQTVCNSNITQTVEGCAACWKMLFSLCPALSVLFALISGVTVYLFYKKAAKKAQENNRRLETRRQTRETQDENVCYAALEIHRPSQRPKRK</sequence>
<dbReference type="InterPro" id="IPR013783">
    <property type="entry name" value="Ig-like_fold"/>
</dbReference>
<evidence type="ECO:0000256" key="1">
    <source>
        <dbReference type="SAM" id="Coils"/>
    </source>
</evidence>
<keyword evidence="2" id="KW-1133">Transmembrane helix</keyword>
<keyword evidence="6" id="KW-1185">Reference proteome</keyword>
<accession>A0A096ME92</accession>
<dbReference type="OMA" id="THEAQDE"/>
<keyword evidence="2" id="KW-0472">Membrane</keyword>
<dbReference type="eggNOG" id="ENOG502SAYT">
    <property type="taxonomic scope" value="Eukaryota"/>
</dbReference>
<dbReference type="InterPro" id="IPR036179">
    <property type="entry name" value="Ig-like_dom_sf"/>
</dbReference>
<dbReference type="SMART" id="SM00409">
    <property type="entry name" value="IG"/>
    <property type="match status" value="1"/>
</dbReference>
<reference evidence="5" key="2">
    <citation type="submission" date="2025-08" db="UniProtKB">
        <authorList>
            <consortium name="Ensembl"/>
        </authorList>
    </citation>
    <scope>IDENTIFICATION</scope>
</reference>
<dbReference type="InterPro" id="IPR013106">
    <property type="entry name" value="Ig_V-set"/>
</dbReference>
<dbReference type="InterPro" id="IPR003599">
    <property type="entry name" value="Ig_sub"/>
</dbReference>
<keyword evidence="2" id="KW-0812">Transmembrane</keyword>
<feature type="signal peptide" evidence="3">
    <location>
        <begin position="1"/>
        <end position="19"/>
    </location>
</feature>
<dbReference type="Ensembl" id="ENSPFOT00000022948.1">
    <property type="protein sequence ID" value="ENSPFOP00000029733.1"/>
    <property type="gene ID" value="ENSPFOG00000024524.1"/>
</dbReference>
<dbReference type="AlphaFoldDB" id="A0A096ME92"/>
<evidence type="ECO:0000313" key="6">
    <source>
        <dbReference type="Proteomes" id="UP000028760"/>
    </source>
</evidence>
<feature type="chain" id="PRO_5001920376" description="Ig-like domain-containing protein" evidence="3">
    <location>
        <begin position="20"/>
        <end position="233"/>
    </location>
</feature>
<keyword evidence="3" id="KW-0732">Signal</keyword>
<protein>
    <recommendedName>
        <fullName evidence="4">Ig-like domain-containing protein</fullName>
    </recommendedName>
</protein>
<dbReference type="Pfam" id="PF07686">
    <property type="entry name" value="V-set"/>
    <property type="match status" value="1"/>
</dbReference>
<feature type="domain" description="Ig-like" evidence="4">
    <location>
        <begin position="18"/>
        <end position="126"/>
    </location>
</feature>
<dbReference type="GeneTree" id="ENSGT00400000023727"/>
<evidence type="ECO:0000256" key="2">
    <source>
        <dbReference type="SAM" id="Phobius"/>
    </source>
</evidence>
<proteinExistence type="predicted"/>
<dbReference type="SUPFAM" id="SSF48726">
    <property type="entry name" value="Immunoglobulin"/>
    <property type="match status" value="1"/>
</dbReference>
<name>A0A096ME92_POEFO</name>
<feature type="coiled-coil region" evidence="1">
    <location>
        <begin position="185"/>
        <end position="212"/>
    </location>
</feature>
<evidence type="ECO:0000259" key="4">
    <source>
        <dbReference type="PROSITE" id="PS50835"/>
    </source>
</evidence>
<dbReference type="InterPro" id="IPR007110">
    <property type="entry name" value="Ig-like_dom"/>
</dbReference>
<evidence type="ECO:0000313" key="5">
    <source>
        <dbReference type="Ensembl" id="ENSPFOP00000029733.1"/>
    </source>
</evidence>
<evidence type="ECO:0000256" key="3">
    <source>
        <dbReference type="SAM" id="SignalP"/>
    </source>
</evidence>
<dbReference type="PROSITE" id="PS50835">
    <property type="entry name" value="IG_LIKE"/>
    <property type="match status" value="1"/>
</dbReference>
<keyword evidence="1" id="KW-0175">Coiled coil</keyword>
<reference evidence="6" key="1">
    <citation type="submission" date="2013-10" db="EMBL/GenBank/DDBJ databases">
        <authorList>
            <person name="Schartl M."/>
            <person name="Warren W."/>
        </authorList>
    </citation>
    <scope>NUCLEOTIDE SEQUENCE [LARGE SCALE GENOMIC DNA]</scope>
    <source>
        <strain evidence="6">female</strain>
    </source>
</reference>
<dbReference type="EMBL" id="AYCK01004539">
    <property type="status" value="NOT_ANNOTATED_CDS"/>
    <property type="molecule type" value="Genomic_DNA"/>
</dbReference>